<dbReference type="FunFam" id="3.40.50.300:FF:000285">
    <property type="entry name" value="Sporulation initiation inhibitor Soj"/>
    <property type="match status" value="1"/>
</dbReference>
<protein>
    <recommendedName>
        <fullName evidence="4">Sporulation initiation inhibitor protein Soj</fullName>
    </recommendedName>
</protein>
<reference evidence="6 7" key="1">
    <citation type="submission" date="2016-09" db="EMBL/GenBank/DDBJ databases">
        <title>Complete genome of Desulfosporosinus sp. OL.</title>
        <authorList>
            <person name="Mardanov A."/>
            <person name="Beletsky A."/>
            <person name="Panova A."/>
            <person name="Karnachuk O."/>
            <person name="Ravin N."/>
        </authorList>
    </citation>
    <scope>NUCLEOTIDE SEQUENCE [LARGE SCALE GENOMIC DNA]</scope>
    <source>
        <strain evidence="6 7">OL</strain>
    </source>
</reference>
<dbReference type="PANTHER" id="PTHR13696:SF99">
    <property type="entry name" value="COBYRINIC ACID AC-DIAMIDE SYNTHASE"/>
    <property type="match status" value="1"/>
</dbReference>
<organism evidence="6 7">
    <name type="scientific">Desulfosporosinus metallidurans</name>
    <dbReference type="NCBI Taxonomy" id="1888891"/>
    <lineage>
        <taxon>Bacteria</taxon>
        <taxon>Bacillati</taxon>
        <taxon>Bacillota</taxon>
        <taxon>Clostridia</taxon>
        <taxon>Eubacteriales</taxon>
        <taxon>Desulfitobacteriaceae</taxon>
        <taxon>Desulfosporosinus</taxon>
    </lineage>
</organism>
<accession>A0A1Q8R2C9</accession>
<comment type="similarity">
    <text evidence="1">Belongs to the ParA family.</text>
</comment>
<evidence type="ECO:0000256" key="1">
    <source>
        <dbReference type="ARBA" id="ARBA00006976"/>
    </source>
</evidence>
<comment type="catalytic activity">
    <reaction evidence="2">
        <text>ATP + H2O = ADP + phosphate + H(+)</text>
        <dbReference type="Rhea" id="RHEA:13065"/>
        <dbReference type="ChEBI" id="CHEBI:15377"/>
        <dbReference type="ChEBI" id="CHEBI:15378"/>
        <dbReference type="ChEBI" id="CHEBI:30616"/>
        <dbReference type="ChEBI" id="CHEBI:43474"/>
        <dbReference type="ChEBI" id="CHEBI:456216"/>
    </reaction>
</comment>
<dbReference type="SUPFAM" id="SSF52540">
    <property type="entry name" value="P-loop containing nucleoside triphosphate hydrolases"/>
    <property type="match status" value="1"/>
</dbReference>
<dbReference type="Gene3D" id="3.40.50.300">
    <property type="entry name" value="P-loop containing nucleotide triphosphate hydrolases"/>
    <property type="match status" value="1"/>
</dbReference>
<dbReference type="AlphaFoldDB" id="A0A1Q8R2C9"/>
<evidence type="ECO:0000313" key="6">
    <source>
        <dbReference type="EMBL" id="OLN33823.1"/>
    </source>
</evidence>
<dbReference type="CDD" id="cd02042">
    <property type="entry name" value="ParAB_family"/>
    <property type="match status" value="1"/>
</dbReference>
<evidence type="ECO:0000256" key="3">
    <source>
        <dbReference type="ARBA" id="ARBA00062323"/>
    </source>
</evidence>
<dbReference type="RefSeq" id="WP_075362854.1">
    <property type="nucleotide sequence ID" value="NZ_MLBF01000001.1"/>
</dbReference>
<proteinExistence type="inferred from homology"/>
<comment type="subunit">
    <text evidence="3">Dimerizes in the presence of ATP but not ADP; ATP-binding is required for double-stranded (ds)DNA-binding. Interacts with DnaA.</text>
</comment>
<dbReference type="InterPro" id="IPR025669">
    <property type="entry name" value="AAA_dom"/>
</dbReference>
<gene>
    <name evidence="6" type="ORF">DSOL_0001</name>
</gene>
<feature type="domain" description="AAA" evidence="5">
    <location>
        <begin position="2"/>
        <end position="182"/>
    </location>
</feature>
<dbReference type="PRINTS" id="PR00091">
    <property type="entry name" value="NITROGNASEII"/>
</dbReference>
<dbReference type="PANTHER" id="PTHR13696">
    <property type="entry name" value="P-LOOP CONTAINING NUCLEOSIDE TRIPHOSPHATE HYDROLASE"/>
    <property type="match status" value="1"/>
</dbReference>
<evidence type="ECO:0000259" key="5">
    <source>
        <dbReference type="Pfam" id="PF13614"/>
    </source>
</evidence>
<sequence length="261" mass="29408">MIISIFNQKGGVGKSTTVTSLAAAMTKLGKKVLVVDMDPQANSTLGCGVDDESLEEDSTIFRLLKEPRLYKDLIESLIIETQYGNLHLLASDISLSDAEIVLANAMSREHLLSKVLRFVEDDYDYILIDCPPALSLLSLNALVASDKLIIPLKPGYFSSKAIKHLLETVNRIQENLKPDLRILGILITQYDARKKDLNESLPKRILDYKVFETHIRVDAQVEYAQENMMPIPFFNGKSKASEDYMNFAEEVIVDGKKERQW</sequence>
<dbReference type="InterPro" id="IPR027417">
    <property type="entry name" value="P-loop_NTPase"/>
</dbReference>
<evidence type="ECO:0000256" key="2">
    <source>
        <dbReference type="ARBA" id="ARBA00049360"/>
    </source>
</evidence>
<name>A0A1Q8R2C9_9FIRM</name>
<evidence type="ECO:0000256" key="4">
    <source>
        <dbReference type="ARBA" id="ARBA00071824"/>
    </source>
</evidence>
<comment type="caution">
    <text evidence="6">The sequence shown here is derived from an EMBL/GenBank/DDBJ whole genome shotgun (WGS) entry which is preliminary data.</text>
</comment>
<keyword evidence="7" id="KW-1185">Reference proteome</keyword>
<dbReference type="EMBL" id="MLBF01000001">
    <property type="protein sequence ID" value="OLN33823.1"/>
    <property type="molecule type" value="Genomic_DNA"/>
</dbReference>
<evidence type="ECO:0000313" key="7">
    <source>
        <dbReference type="Proteomes" id="UP000186102"/>
    </source>
</evidence>
<dbReference type="PIRSF" id="PIRSF009320">
    <property type="entry name" value="Nuc_binding_HP_1000"/>
    <property type="match status" value="1"/>
</dbReference>
<dbReference type="OrthoDB" id="9815116at2"/>
<dbReference type="Pfam" id="PF13614">
    <property type="entry name" value="AAA_31"/>
    <property type="match status" value="1"/>
</dbReference>
<dbReference type="Proteomes" id="UP000186102">
    <property type="component" value="Unassembled WGS sequence"/>
</dbReference>
<dbReference type="STRING" id="1888891.DSOL_0001"/>
<dbReference type="InterPro" id="IPR050678">
    <property type="entry name" value="DNA_Partitioning_ATPase"/>
</dbReference>